<evidence type="ECO:0000256" key="5">
    <source>
        <dbReference type="ARBA" id="ARBA00022840"/>
    </source>
</evidence>
<dbReference type="STRING" id="57577.A0A2K3PFK4"/>
<dbReference type="Pfam" id="PF23180">
    <property type="entry name" value="ALE2_N"/>
    <property type="match status" value="1"/>
</dbReference>
<name>A0A2K3PFK4_TRIPR</name>
<dbReference type="InterPro" id="IPR017441">
    <property type="entry name" value="Protein_kinase_ATP_BS"/>
</dbReference>
<feature type="region of interest" description="Disordered" evidence="7">
    <location>
        <begin position="49"/>
        <end position="130"/>
    </location>
</feature>
<feature type="compositionally biased region" description="Low complexity" evidence="7">
    <location>
        <begin position="115"/>
        <end position="130"/>
    </location>
</feature>
<proteinExistence type="predicted"/>
<dbReference type="PROSITE" id="PS00108">
    <property type="entry name" value="PROTEIN_KINASE_ST"/>
    <property type="match status" value="1"/>
</dbReference>
<sequence>ESVLGYWNGMDVVFALMLQLLKFCIIFGFAVASKGLVISPSPENLHVYPAPIETPGSSHQKDSHSTISPSSPTVHNGPFSHPPIALSPPSVKASPPPRKAPVVRPPASTRTASASIPPISSPSRIINPRNGRAPIAAPLYKTPKPFPHVIHSPALTPSASNYKHHHSRHIITIPAPAPSYMVSPPISRHRDRAIPPSLSPTTGGKRHHVPLPLNSDCLSTVCTEPYVTSPLGEPCRCVWPMRVGLRLSVSLYTFFPLVSELASELAGGILMKRSQVRITGANAANQQPDKTVVLIDLVPLGEKFDNTTFSLISDRFWHKKVVIKASYFGYYDVLYVNYPGLPPSPPLPPSSISMINGGPYSSDGNNGRTIKPIGVDIQKRQNRGDLSKGFIAIVAVSVFVAFVLCTAASYVMFKFRVHVSQTTSTPRLSHHSLTKASVTATGSLIGDGGIGSVSSLFESSIAAYTMSAKTFSMNDIEKATDNFHNSRILGEGGFGLVYSGVLGDGTKVAVKVLKRREDHQGDREFLAEVEMLSRLHHRNLVKLIGICAEEDSFRCLVYELIPNGSLESHLHGVDREKCTLDWGARMKIALGAARGLAYLHEDSSPCVIHRDFKSSNILLEDDFSPKVSDFGLAWTASDEENRHISTRVVGTFGYVAPEYAMTGHLLVKSDVYSYGVVLLELLTGRKPIDMSQAPGQENLVAWARPFLTSKEGLEVIIDPSIGRDVPFDCVAKVAAIASMCVQSEVSNRPFMSEVVQALKLVCNECEEAKEVDGSRSSIQEHDDLSVDDIERGFSASELFNSPSRVGRMEYETFRRKSYSGPVGNGRSKQLWEIMRRLSGGSVSDCEHETI</sequence>
<keyword evidence="8" id="KW-0472">Membrane</keyword>
<evidence type="ECO:0000313" key="10">
    <source>
        <dbReference type="EMBL" id="PNY14076.1"/>
    </source>
</evidence>
<evidence type="ECO:0000313" key="11">
    <source>
        <dbReference type="Proteomes" id="UP000236291"/>
    </source>
</evidence>
<accession>A0A2K3PFK4</accession>
<dbReference type="Pfam" id="PF07714">
    <property type="entry name" value="PK_Tyr_Ser-Thr"/>
    <property type="match status" value="1"/>
</dbReference>
<dbReference type="SUPFAM" id="SSF56112">
    <property type="entry name" value="Protein kinase-like (PK-like)"/>
    <property type="match status" value="1"/>
</dbReference>
<dbReference type="FunFam" id="1.10.510.10:FF:000051">
    <property type="entry name" value="Receptor-like serine/threonine-protein kinase ALE2"/>
    <property type="match status" value="1"/>
</dbReference>
<feature type="domain" description="Protein kinase" evidence="9">
    <location>
        <begin position="483"/>
        <end position="761"/>
    </location>
</feature>
<feature type="binding site" evidence="6">
    <location>
        <position position="511"/>
    </location>
    <ligand>
        <name>ATP</name>
        <dbReference type="ChEBI" id="CHEBI:30616"/>
    </ligand>
</feature>
<evidence type="ECO:0000259" key="9">
    <source>
        <dbReference type="PROSITE" id="PS50011"/>
    </source>
</evidence>
<dbReference type="InterPro" id="IPR001245">
    <property type="entry name" value="Ser-Thr/Tyr_kinase_cat_dom"/>
</dbReference>
<keyword evidence="4 10" id="KW-0418">Kinase</keyword>
<reference evidence="10 11" key="2">
    <citation type="journal article" date="2017" name="Front. Plant Sci.">
        <title>Gene Classification and Mining of Molecular Markers Useful in Red Clover (Trifolium pratense) Breeding.</title>
        <authorList>
            <person name="Istvanek J."/>
            <person name="Dluhosova J."/>
            <person name="Dluhos P."/>
            <person name="Patkova L."/>
            <person name="Nedelnik J."/>
            <person name="Repkova J."/>
        </authorList>
    </citation>
    <scope>NUCLEOTIDE SEQUENCE [LARGE SCALE GENOMIC DNA]</scope>
    <source>
        <strain evidence="11">cv. Tatra</strain>
        <tissue evidence="10">Young leaves</tissue>
    </source>
</reference>
<dbReference type="AlphaFoldDB" id="A0A2K3PFK4"/>
<dbReference type="GO" id="GO:0004674">
    <property type="term" value="F:protein serine/threonine kinase activity"/>
    <property type="evidence" value="ECO:0007669"/>
    <property type="project" value="UniProtKB-KW"/>
</dbReference>
<evidence type="ECO:0000256" key="7">
    <source>
        <dbReference type="SAM" id="MobiDB-lite"/>
    </source>
</evidence>
<dbReference type="Proteomes" id="UP000236291">
    <property type="component" value="Unassembled WGS sequence"/>
</dbReference>
<evidence type="ECO:0000256" key="8">
    <source>
        <dbReference type="SAM" id="Phobius"/>
    </source>
</evidence>
<feature type="non-terminal residue" evidence="10">
    <location>
        <position position="1"/>
    </location>
</feature>
<keyword evidence="5 6" id="KW-0067">ATP-binding</keyword>
<evidence type="ECO:0000256" key="4">
    <source>
        <dbReference type="ARBA" id="ARBA00022777"/>
    </source>
</evidence>
<keyword evidence="8" id="KW-0812">Transmembrane</keyword>
<organism evidence="10 11">
    <name type="scientific">Trifolium pratense</name>
    <name type="common">Red clover</name>
    <dbReference type="NCBI Taxonomy" id="57577"/>
    <lineage>
        <taxon>Eukaryota</taxon>
        <taxon>Viridiplantae</taxon>
        <taxon>Streptophyta</taxon>
        <taxon>Embryophyta</taxon>
        <taxon>Tracheophyta</taxon>
        <taxon>Spermatophyta</taxon>
        <taxon>Magnoliopsida</taxon>
        <taxon>eudicotyledons</taxon>
        <taxon>Gunneridae</taxon>
        <taxon>Pentapetalae</taxon>
        <taxon>rosids</taxon>
        <taxon>fabids</taxon>
        <taxon>Fabales</taxon>
        <taxon>Fabaceae</taxon>
        <taxon>Papilionoideae</taxon>
        <taxon>50 kb inversion clade</taxon>
        <taxon>NPAAA clade</taxon>
        <taxon>Hologalegina</taxon>
        <taxon>IRL clade</taxon>
        <taxon>Trifolieae</taxon>
        <taxon>Trifolium</taxon>
    </lineage>
</organism>
<feature type="transmembrane region" description="Helical" evidence="8">
    <location>
        <begin position="389"/>
        <end position="413"/>
    </location>
</feature>
<evidence type="ECO:0000256" key="3">
    <source>
        <dbReference type="ARBA" id="ARBA00022741"/>
    </source>
</evidence>
<dbReference type="PANTHER" id="PTHR47989:SF9">
    <property type="entry name" value="PROTEIN KINASE SUPERFAMILY PROTEIN"/>
    <property type="match status" value="1"/>
</dbReference>
<feature type="transmembrane region" description="Helical" evidence="8">
    <location>
        <begin position="12"/>
        <end position="32"/>
    </location>
</feature>
<gene>
    <name evidence="10" type="ORF">L195_g010748</name>
</gene>
<dbReference type="Gene3D" id="1.10.510.10">
    <property type="entry name" value="Transferase(Phosphotransferase) domain 1"/>
    <property type="match status" value="1"/>
</dbReference>
<dbReference type="PROSITE" id="PS00107">
    <property type="entry name" value="PROTEIN_KINASE_ATP"/>
    <property type="match status" value="1"/>
</dbReference>
<comment type="caution">
    <text evidence="10">The sequence shown here is derived from an EMBL/GenBank/DDBJ whole genome shotgun (WGS) entry which is preliminary data.</text>
</comment>
<dbReference type="Gene3D" id="3.30.200.20">
    <property type="entry name" value="Phosphorylase Kinase, domain 1"/>
    <property type="match status" value="1"/>
</dbReference>
<dbReference type="InterPro" id="IPR011009">
    <property type="entry name" value="Kinase-like_dom_sf"/>
</dbReference>
<dbReference type="ExpressionAtlas" id="A0A2K3PFK4">
    <property type="expression patterns" value="baseline"/>
</dbReference>
<protein>
    <submittedName>
        <fullName evidence="10">Receptor-like serine/threonine-protein kinase ALE2-like protein</fullName>
    </submittedName>
</protein>
<feature type="compositionally biased region" description="Polar residues" evidence="7">
    <location>
        <begin position="65"/>
        <end position="74"/>
    </location>
</feature>
<dbReference type="GO" id="GO:0005524">
    <property type="term" value="F:ATP binding"/>
    <property type="evidence" value="ECO:0007669"/>
    <property type="project" value="UniProtKB-UniRule"/>
</dbReference>
<keyword evidence="10" id="KW-0675">Receptor</keyword>
<keyword evidence="2" id="KW-0808">Transferase</keyword>
<dbReference type="CDD" id="cd14066">
    <property type="entry name" value="STKc_IRAK"/>
    <property type="match status" value="1"/>
</dbReference>
<reference evidence="10 11" key="1">
    <citation type="journal article" date="2014" name="Am. J. Bot.">
        <title>Genome assembly and annotation for red clover (Trifolium pratense; Fabaceae).</title>
        <authorList>
            <person name="Istvanek J."/>
            <person name="Jaros M."/>
            <person name="Krenek A."/>
            <person name="Repkova J."/>
        </authorList>
    </citation>
    <scope>NUCLEOTIDE SEQUENCE [LARGE SCALE GENOMIC DNA]</scope>
    <source>
        <strain evidence="11">cv. Tatra</strain>
        <tissue evidence="10">Young leaves</tissue>
    </source>
</reference>
<keyword evidence="8" id="KW-1133">Transmembrane helix</keyword>
<dbReference type="EMBL" id="ASHM01006565">
    <property type="protein sequence ID" value="PNY14076.1"/>
    <property type="molecule type" value="Genomic_DNA"/>
</dbReference>
<dbReference type="InterPro" id="IPR008271">
    <property type="entry name" value="Ser/Thr_kinase_AS"/>
</dbReference>
<dbReference type="InterPro" id="IPR057597">
    <property type="entry name" value="ALE2_N"/>
</dbReference>
<evidence type="ECO:0000256" key="2">
    <source>
        <dbReference type="ARBA" id="ARBA00022679"/>
    </source>
</evidence>
<dbReference type="PROSITE" id="PS50011">
    <property type="entry name" value="PROTEIN_KINASE_DOM"/>
    <property type="match status" value="1"/>
</dbReference>
<evidence type="ECO:0000256" key="6">
    <source>
        <dbReference type="PROSITE-ProRule" id="PRU10141"/>
    </source>
</evidence>
<dbReference type="PANTHER" id="PTHR47989">
    <property type="entry name" value="OS01G0750732 PROTEIN"/>
    <property type="match status" value="1"/>
</dbReference>
<keyword evidence="1" id="KW-0723">Serine/threonine-protein kinase</keyword>
<evidence type="ECO:0000256" key="1">
    <source>
        <dbReference type="ARBA" id="ARBA00022527"/>
    </source>
</evidence>
<dbReference type="InterPro" id="IPR000719">
    <property type="entry name" value="Prot_kinase_dom"/>
</dbReference>
<keyword evidence="3 6" id="KW-0547">Nucleotide-binding</keyword>
<dbReference type="FunFam" id="3.30.200.20:FF:000146">
    <property type="entry name" value="receptor-like serine/threonine-protein kinase ALE2"/>
    <property type="match status" value="1"/>
</dbReference>